<sequence length="214" mass="23036">MNIIETFTAKGYTPAAYVAGTFGQPRTLDGIVIHHWGAPGQTHDGVVNFFVNGPGTTSAHFVASAGKVHCLVSPDDAAWHSGNAKGNATTIGIECRPEATDADYQTVAELVAWLRDTYNATLPLSTHREWQNTACPGVWDLARIDRLASTATPTTPATPLGDPLAKLNDKQQQELYTWVKEIRENTKDLNVDSGTGKLSLRQAIANIRAKVGAK</sequence>
<name>A0A3G3LY06_9CAUD</name>
<evidence type="ECO:0000256" key="5">
    <source>
        <dbReference type="ARBA" id="ARBA00022801"/>
    </source>
</evidence>
<feature type="domain" description="N-acetylmuramoyl-L-alanine amidase" evidence="7">
    <location>
        <begin position="16"/>
        <end position="137"/>
    </location>
</feature>
<dbReference type="GO" id="GO:0009253">
    <property type="term" value="P:peptidoglycan catabolic process"/>
    <property type="evidence" value="ECO:0007669"/>
    <property type="project" value="InterPro"/>
</dbReference>
<evidence type="ECO:0000256" key="1">
    <source>
        <dbReference type="ARBA" id="ARBA00001561"/>
    </source>
</evidence>
<organism evidence="8 9">
    <name type="scientific">Arthrobacter phage Anjali</name>
    <dbReference type="NCBI Taxonomy" id="2484217"/>
    <lineage>
        <taxon>Viruses</taxon>
        <taxon>Duplodnaviria</taxon>
        <taxon>Heunggongvirae</taxon>
        <taxon>Uroviricota</taxon>
        <taxon>Caudoviricetes</taxon>
        <taxon>Anjalivirus</taxon>
        <taxon>Anjalivirus anjali</taxon>
    </lineage>
</organism>
<dbReference type="GO" id="GO:0008745">
    <property type="term" value="F:N-acetylmuramoyl-L-alanine amidase activity"/>
    <property type="evidence" value="ECO:0007669"/>
    <property type="project" value="UniProtKB-EC"/>
</dbReference>
<keyword evidence="5" id="KW-0378">Hydrolase</keyword>
<dbReference type="PANTHER" id="PTHR30417:SF1">
    <property type="entry name" value="N-ACETYLMURAMOYL-L-ALANINE AMIDASE AMID"/>
    <property type="match status" value="1"/>
</dbReference>
<dbReference type="InterPro" id="IPR002502">
    <property type="entry name" value="Amidase_domain"/>
</dbReference>
<dbReference type="InterPro" id="IPR036505">
    <property type="entry name" value="Amidase/PGRP_sf"/>
</dbReference>
<dbReference type="CDD" id="cd06583">
    <property type="entry name" value="PGRP"/>
    <property type="match status" value="1"/>
</dbReference>
<evidence type="ECO:0000256" key="3">
    <source>
        <dbReference type="ARBA" id="ARBA00022529"/>
    </source>
</evidence>
<gene>
    <name evidence="8" type="primary">20</name>
    <name evidence="8" type="ORF">PBI_ANJALI_20</name>
</gene>
<dbReference type="Proteomes" id="UP000270032">
    <property type="component" value="Segment"/>
</dbReference>
<protein>
    <recommendedName>
        <fullName evidence="2">N-acetylmuramoyl-L-alanine amidase</fullName>
        <ecNumber evidence="2">3.5.1.28</ecNumber>
    </recommendedName>
</protein>
<keyword evidence="9" id="KW-1185">Reference proteome</keyword>
<dbReference type="Gene3D" id="3.40.80.10">
    <property type="entry name" value="Peptidoglycan recognition protein-like"/>
    <property type="match status" value="1"/>
</dbReference>
<evidence type="ECO:0000256" key="6">
    <source>
        <dbReference type="ARBA" id="ARBA00023316"/>
    </source>
</evidence>
<dbReference type="GeneID" id="55612365"/>
<dbReference type="PANTHER" id="PTHR30417">
    <property type="entry name" value="N-ACETYLMURAMOYL-L-ALANINE AMIDASE AMID"/>
    <property type="match status" value="1"/>
</dbReference>
<dbReference type="GO" id="GO:0001897">
    <property type="term" value="P:symbiont-mediated cytolysis of host cell"/>
    <property type="evidence" value="ECO:0007669"/>
    <property type="project" value="UniProtKB-ARBA"/>
</dbReference>
<evidence type="ECO:0000313" key="8">
    <source>
        <dbReference type="EMBL" id="AYQ98990.1"/>
    </source>
</evidence>
<evidence type="ECO:0000259" key="7">
    <source>
        <dbReference type="SMART" id="SM00644"/>
    </source>
</evidence>
<dbReference type="EMBL" id="MK016490">
    <property type="protein sequence ID" value="AYQ98990.1"/>
    <property type="molecule type" value="Genomic_DNA"/>
</dbReference>
<dbReference type="SUPFAM" id="SSF55846">
    <property type="entry name" value="N-acetylmuramoyl-L-alanine amidase-like"/>
    <property type="match status" value="1"/>
</dbReference>
<reference evidence="8 9" key="1">
    <citation type="submission" date="2018-10" db="EMBL/GenBank/DDBJ databases">
        <authorList>
            <person name="Rimple P.A."/>
            <person name="Stoner T.H."/>
            <person name="Garlena R.A."/>
            <person name="Russell D.A."/>
            <person name="Pope W.H."/>
            <person name="Jacobs-Sera D."/>
            <person name="Hatfull G.F."/>
        </authorList>
    </citation>
    <scope>NUCLEOTIDE SEQUENCE [LARGE SCALE GENOMIC DNA]</scope>
</reference>
<keyword evidence="3" id="KW-0929">Antimicrobial</keyword>
<dbReference type="GO" id="GO:0009254">
    <property type="term" value="P:peptidoglycan turnover"/>
    <property type="evidence" value="ECO:0007669"/>
    <property type="project" value="TreeGrafter"/>
</dbReference>
<dbReference type="Pfam" id="PF01510">
    <property type="entry name" value="Amidase_2"/>
    <property type="match status" value="1"/>
</dbReference>
<dbReference type="GO" id="GO:0042742">
    <property type="term" value="P:defense response to bacterium"/>
    <property type="evidence" value="ECO:0007669"/>
    <property type="project" value="UniProtKB-KW"/>
</dbReference>
<evidence type="ECO:0000313" key="9">
    <source>
        <dbReference type="Proteomes" id="UP000270032"/>
    </source>
</evidence>
<dbReference type="InterPro" id="IPR051206">
    <property type="entry name" value="NAMLAA_amidase_2"/>
</dbReference>
<accession>A0A3G3LY06</accession>
<dbReference type="RefSeq" id="YP_009842168.1">
    <property type="nucleotide sequence ID" value="NC_048739.1"/>
</dbReference>
<keyword evidence="6" id="KW-0961">Cell wall biogenesis/degradation</keyword>
<dbReference type="EC" id="3.5.1.28" evidence="2"/>
<dbReference type="SMART" id="SM00644">
    <property type="entry name" value="Ami_2"/>
    <property type="match status" value="1"/>
</dbReference>
<dbReference type="GO" id="GO:0071555">
    <property type="term" value="P:cell wall organization"/>
    <property type="evidence" value="ECO:0007669"/>
    <property type="project" value="UniProtKB-KW"/>
</dbReference>
<evidence type="ECO:0000256" key="2">
    <source>
        <dbReference type="ARBA" id="ARBA00011901"/>
    </source>
</evidence>
<proteinExistence type="predicted"/>
<comment type="catalytic activity">
    <reaction evidence="1">
        <text>Hydrolyzes the link between N-acetylmuramoyl residues and L-amino acid residues in certain cell-wall glycopeptides.</text>
        <dbReference type="EC" id="3.5.1.28"/>
    </reaction>
</comment>
<dbReference type="KEGG" id="vg:55612365"/>
<keyword evidence="4" id="KW-0081">Bacteriolytic enzyme</keyword>
<evidence type="ECO:0000256" key="4">
    <source>
        <dbReference type="ARBA" id="ARBA00022638"/>
    </source>
</evidence>